<dbReference type="InterPro" id="IPR032675">
    <property type="entry name" value="LRR_dom_sf"/>
</dbReference>
<gene>
    <name evidence="2" type="ORF">FRACYDRAFT_231820</name>
</gene>
<dbReference type="KEGG" id="fcy:FRACYDRAFT_231820"/>
<dbReference type="EMBL" id="KV784353">
    <property type="protein sequence ID" value="OEU21679.1"/>
    <property type="molecule type" value="Genomic_DNA"/>
</dbReference>
<protein>
    <recommendedName>
        <fullName evidence="4">RNI-like protein</fullName>
    </recommendedName>
</protein>
<proteinExistence type="predicted"/>
<dbReference type="Gene3D" id="3.80.10.10">
    <property type="entry name" value="Ribonuclease Inhibitor"/>
    <property type="match status" value="1"/>
</dbReference>
<evidence type="ECO:0000256" key="1">
    <source>
        <dbReference type="SAM" id="MobiDB-lite"/>
    </source>
</evidence>
<reference evidence="2 3" key="1">
    <citation type="submission" date="2016-09" db="EMBL/GenBank/DDBJ databases">
        <title>Extensive genetic diversity and differential bi-allelic expression allows diatom success in the polar Southern Ocean.</title>
        <authorList>
            <consortium name="DOE Joint Genome Institute"/>
            <person name="Mock T."/>
            <person name="Otillar R.P."/>
            <person name="Strauss J."/>
            <person name="Dupont C."/>
            <person name="Frickenhaus S."/>
            <person name="Maumus F."/>
            <person name="Mcmullan M."/>
            <person name="Sanges R."/>
            <person name="Schmutz J."/>
            <person name="Toseland A."/>
            <person name="Valas R."/>
            <person name="Veluchamy A."/>
            <person name="Ward B.J."/>
            <person name="Allen A."/>
            <person name="Barry K."/>
            <person name="Falciatore A."/>
            <person name="Ferrante M."/>
            <person name="Fortunato A.E."/>
            <person name="Gloeckner G."/>
            <person name="Gruber A."/>
            <person name="Hipkin R."/>
            <person name="Janech M."/>
            <person name="Kroth P."/>
            <person name="Leese F."/>
            <person name="Lindquist E."/>
            <person name="Lyon B.R."/>
            <person name="Martin J."/>
            <person name="Mayer C."/>
            <person name="Parker M."/>
            <person name="Quesneville H."/>
            <person name="Raymond J."/>
            <person name="Uhlig C."/>
            <person name="Valentin K.U."/>
            <person name="Worden A.Z."/>
            <person name="Armbrust E.V."/>
            <person name="Bowler C."/>
            <person name="Green B."/>
            <person name="Moulton V."/>
            <person name="Van Oosterhout C."/>
            <person name="Grigoriev I."/>
        </authorList>
    </citation>
    <scope>NUCLEOTIDE SEQUENCE [LARGE SCALE GENOMIC DNA]</scope>
    <source>
        <strain evidence="2 3">CCMP1102</strain>
    </source>
</reference>
<accession>A0A1E7FU46</accession>
<keyword evidence="3" id="KW-1185">Reference proteome</keyword>
<feature type="region of interest" description="Disordered" evidence="1">
    <location>
        <begin position="460"/>
        <end position="603"/>
    </location>
</feature>
<dbReference type="InParanoid" id="A0A1E7FU46"/>
<dbReference type="SUPFAM" id="SSF52047">
    <property type="entry name" value="RNI-like"/>
    <property type="match status" value="1"/>
</dbReference>
<sequence>MAEDSQVVELTSTTVETTATAPGTTTVATVPLVNLLKAVSQLLSQRDRVLRDVTRDRVLRDITVEIPEDDRGKFLTICHNSILENVAFIDGAVVMLILIKVGLVDLDDVENDRIDFDGSRMWSYDTDTDDGRIKTLNIFGNDDMDEYELPTIVCHLTHLSGLCLFYCTKLPIELSELPCLRKLELFYSPDIFDDDFPFEMVLKELTSLSFEDCELPKHPTSPFFVWLTKQLPILAVLDFSQMEDGEIDPMLDFLSGTPSDSISFRDTLQFLSITDCELNESHFETIWIDILPKLPKVSSLNLGLNNIQSVRSFVDRMKKSNTKSCLPLNKGVRSLILQPNPIFDNIKDNPEEKAALLSFLQRFHTIWDIYGFSTEPDDSDIDYELRINHAGRKILEDGSVGSRSLPLSLWSTILERSYKKSDKQTSQLYFHRKTDIATKNATGLYYLLQNGPALIGRSDLSGVRRMNNTTNDSSKTTTTTTNNNNNTICNDRYRRHHHKRGYSIGSKDDERKLSSSSNRIVKKRKIIYRSSTGVSQHGEEVGEGQSRRRDRDYSPQKRTKLQNHNHSGDNNGVVRYRNTRHEYPRNNPGSSSPPFLPHHHSRRDNFGPFYGPTVDNGGTVSRRHRHVGDLNYRTHGRRYL</sequence>
<dbReference type="Proteomes" id="UP000095751">
    <property type="component" value="Unassembled WGS sequence"/>
</dbReference>
<evidence type="ECO:0000313" key="2">
    <source>
        <dbReference type="EMBL" id="OEU21679.1"/>
    </source>
</evidence>
<evidence type="ECO:0008006" key="4">
    <source>
        <dbReference type="Google" id="ProtNLM"/>
    </source>
</evidence>
<name>A0A1E7FU46_9STRA</name>
<organism evidence="2 3">
    <name type="scientific">Fragilariopsis cylindrus CCMP1102</name>
    <dbReference type="NCBI Taxonomy" id="635003"/>
    <lineage>
        <taxon>Eukaryota</taxon>
        <taxon>Sar</taxon>
        <taxon>Stramenopiles</taxon>
        <taxon>Ochrophyta</taxon>
        <taxon>Bacillariophyta</taxon>
        <taxon>Bacillariophyceae</taxon>
        <taxon>Bacillariophycidae</taxon>
        <taxon>Bacillariales</taxon>
        <taxon>Bacillariaceae</taxon>
        <taxon>Fragilariopsis</taxon>
    </lineage>
</organism>
<dbReference type="AlphaFoldDB" id="A0A1E7FU46"/>
<evidence type="ECO:0000313" key="3">
    <source>
        <dbReference type="Proteomes" id="UP000095751"/>
    </source>
</evidence>
<feature type="compositionally biased region" description="Basic and acidic residues" evidence="1">
    <location>
        <begin position="537"/>
        <end position="555"/>
    </location>
</feature>
<feature type="compositionally biased region" description="Low complexity" evidence="1">
    <location>
        <begin position="467"/>
        <end position="487"/>
    </location>
</feature>